<organism evidence="2 3">
    <name type="scientific">Rhizobium etli</name>
    <dbReference type="NCBI Taxonomy" id="29449"/>
    <lineage>
        <taxon>Bacteria</taxon>
        <taxon>Pseudomonadati</taxon>
        <taxon>Pseudomonadota</taxon>
        <taxon>Alphaproteobacteria</taxon>
        <taxon>Hyphomicrobiales</taxon>
        <taxon>Rhizobiaceae</taxon>
        <taxon>Rhizobium/Agrobacterium group</taxon>
        <taxon>Rhizobium</taxon>
    </lineage>
</organism>
<comment type="caution">
    <text evidence="2">The sequence shown here is derived from an EMBL/GenBank/DDBJ whole genome shotgun (WGS) entry which is preliminary data.</text>
</comment>
<proteinExistence type="predicted"/>
<gene>
    <name evidence="1" type="ORF">GGE46_000979</name>
    <name evidence="2" type="ORF">GGE57_000979</name>
</gene>
<evidence type="ECO:0000313" key="3">
    <source>
        <dbReference type="Proteomes" id="UP000523431"/>
    </source>
</evidence>
<name>A0A7W6ZEC2_RHIET</name>
<sequence>MDIKTMLGEIADKGGSIEVLEDHYSPWDAEAELLGLITRETNGGGFGFTETLALTNKGRQYLGTGVVTPTVQISAKSAVTRFLRRLTRPIPAR</sequence>
<protein>
    <submittedName>
        <fullName evidence="2">Uncharacterized protein</fullName>
    </submittedName>
</protein>
<evidence type="ECO:0000313" key="2">
    <source>
        <dbReference type="EMBL" id="MBB4534270.1"/>
    </source>
</evidence>
<evidence type="ECO:0000313" key="4">
    <source>
        <dbReference type="Proteomes" id="UP000557344"/>
    </source>
</evidence>
<reference evidence="3 4" key="1">
    <citation type="submission" date="2020-08" db="EMBL/GenBank/DDBJ databases">
        <title>Genomic Encyclopedia of Type Strains, Phase IV (KMG-V): Genome sequencing to study the core and pangenomes of soil and plant-associated prokaryotes.</title>
        <authorList>
            <person name="Whitman W."/>
        </authorList>
    </citation>
    <scope>NUCLEOTIDE SEQUENCE [LARGE SCALE GENOMIC DNA]</scope>
    <source>
        <strain evidence="1 4">SEMIA 471</strain>
        <strain evidence="2 3">SEMIA 489</strain>
    </source>
</reference>
<dbReference type="Proteomes" id="UP000523431">
    <property type="component" value="Unassembled WGS sequence"/>
</dbReference>
<dbReference type="RefSeq" id="WP_312882813.1">
    <property type="nucleotide sequence ID" value="NZ_JACIHU010000001.1"/>
</dbReference>
<dbReference type="AlphaFoldDB" id="A0A7W6ZEC2"/>
<dbReference type="Proteomes" id="UP000557344">
    <property type="component" value="Unassembled WGS sequence"/>
</dbReference>
<dbReference type="EMBL" id="JACIHU010000001">
    <property type="protein sequence ID" value="MBB4478438.1"/>
    <property type="molecule type" value="Genomic_DNA"/>
</dbReference>
<evidence type="ECO:0000313" key="1">
    <source>
        <dbReference type="EMBL" id="MBB4478438.1"/>
    </source>
</evidence>
<accession>A0A7W6ZEC2</accession>
<dbReference type="EMBL" id="JACIID010000001">
    <property type="protein sequence ID" value="MBB4534270.1"/>
    <property type="molecule type" value="Genomic_DNA"/>
</dbReference>